<evidence type="ECO:0000256" key="1">
    <source>
        <dbReference type="ARBA" id="ARBA00022729"/>
    </source>
</evidence>
<protein>
    <submittedName>
        <fullName evidence="5">2-aminoethylphosphonate ABC transporter substrate-binding protein</fullName>
    </submittedName>
</protein>
<proteinExistence type="predicted"/>
<evidence type="ECO:0000313" key="5">
    <source>
        <dbReference type="EMBL" id="MBU9736177.1"/>
    </source>
</evidence>
<dbReference type="EMBL" id="JAHQCW010000007">
    <property type="protein sequence ID" value="MBU9736177.1"/>
    <property type="molecule type" value="Genomic_DNA"/>
</dbReference>
<feature type="compositionally biased region" description="Polar residues" evidence="3">
    <location>
        <begin position="47"/>
        <end position="60"/>
    </location>
</feature>
<reference evidence="5" key="1">
    <citation type="submission" date="2021-06" db="EMBL/GenBank/DDBJ databases">
        <title>Description of novel taxa of the family Lachnospiraceae.</title>
        <authorList>
            <person name="Chaplin A.V."/>
            <person name="Sokolova S.R."/>
            <person name="Pikina A.P."/>
            <person name="Korzhanova M."/>
            <person name="Belova V."/>
            <person name="Korostin D."/>
            <person name="Efimov B.A."/>
        </authorList>
    </citation>
    <scope>NUCLEOTIDE SEQUENCE</scope>
    <source>
        <strain evidence="5">ASD5720</strain>
    </source>
</reference>
<feature type="signal peptide" evidence="4">
    <location>
        <begin position="1"/>
        <end position="19"/>
    </location>
</feature>
<dbReference type="GO" id="GO:0030976">
    <property type="term" value="F:thiamine pyrophosphate binding"/>
    <property type="evidence" value="ECO:0007669"/>
    <property type="project" value="TreeGrafter"/>
</dbReference>
<comment type="caution">
    <text evidence="5">The sequence shown here is derived from an EMBL/GenBank/DDBJ whole genome shotgun (WGS) entry which is preliminary data.</text>
</comment>
<dbReference type="GO" id="GO:0046872">
    <property type="term" value="F:metal ion binding"/>
    <property type="evidence" value="ECO:0007669"/>
    <property type="project" value="UniProtKB-KW"/>
</dbReference>
<dbReference type="PROSITE" id="PS51257">
    <property type="entry name" value="PROKAR_LIPOPROTEIN"/>
    <property type="match status" value="1"/>
</dbReference>
<dbReference type="Proteomes" id="UP000712157">
    <property type="component" value="Unassembled WGS sequence"/>
</dbReference>
<feature type="chain" id="PRO_5038490398" evidence="4">
    <location>
        <begin position="20"/>
        <end position="385"/>
    </location>
</feature>
<dbReference type="PANTHER" id="PTHR30006:SF2">
    <property type="entry name" value="ABC TRANSPORTER SUBSTRATE-BINDING PROTEIN"/>
    <property type="match status" value="1"/>
</dbReference>
<feature type="binding site" evidence="2">
    <location>
        <position position="268"/>
    </location>
    <ligand>
        <name>Fe cation</name>
        <dbReference type="ChEBI" id="CHEBI:24875"/>
    </ligand>
</feature>
<name>A0A949K6P8_9FIRM</name>
<dbReference type="InterPro" id="IPR017663">
    <property type="entry name" value="ABC_2-AEP-bd"/>
</dbReference>
<dbReference type="GO" id="GO:0030288">
    <property type="term" value="C:outer membrane-bounded periplasmic space"/>
    <property type="evidence" value="ECO:0007669"/>
    <property type="project" value="TreeGrafter"/>
</dbReference>
<keyword evidence="2" id="KW-0479">Metal-binding</keyword>
<feature type="region of interest" description="Disordered" evidence="3">
    <location>
        <begin position="25"/>
        <end position="60"/>
    </location>
</feature>
<dbReference type="Gene3D" id="3.40.190.10">
    <property type="entry name" value="Periplasmic binding protein-like II"/>
    <property type="match status" value="2"/>
</dbReference>
<dbReference type="RefSeq" id="WP_238721099.1">
    <property type="nucleotide sequence ID" value="NZ_JAHQCW010000007.1"/>
</dbReference>
<dbReference type="Pfam" id="PF13343">
    <property type="entry name" value="SBP_bac_6"/>
    <property type="match status" value="1"/>
</dbReference>
<dbReference type="PANTHER" id="PTHR30006">
    <property type="entry name" value="THIAMINE-BINDING PERIPLASMIC PROTEIN-RELATED"/>
    <property type="match status" value="1"/>
</dbReference>
<dbReference type="PIRSF" id="PIRSF002825">
    <property type="entry name" value="CfbpA"/>
    <property type="match status" value="1"/>
</dbReference>
<evidence type="ECO:0000313" key="6">
    <source>
        <dbReference type="Proteomes" id="UP000712157"/>
    </source>
</evidence>
<dbReference type="GO" id="GO:0015888">
    <property type="term" value="P:thiamine transport"/>
    <property type="evidence" value="ECO:0007669"/>
    <property type="project" value="TreeGrafter"/>
</dbReference>
<keyword evidence="2" id="KW-0408">Iron</keyword>
<gene>
    <name evidence="5" type="ORF">KTH89_06475</name>
</gene>
<dbReference type="InterPro" id="IPR026045">
    <property type="entry name" value="Ferric-bd"/>
</dbReference>
<dbReference type="SUPFAM" id="SSF53850">
    <property type="entry name" value="Periplasmic binding protein-like II"/>
    <property type="match status" value="1"/>
</dbReference>
<evidence type="ECO:0000256" key="4">
    <source>
        <dbReference type="SAM" id="SignalP"/>
    </source>
</evidence>
<accession>A0A949K6P8</accession>
<evidence type="ECO:0000256" key="3">
    <source>
        <dbReference type="SAM" id="MobiDB-lite"/>
    </source>
</evidence>
<dbReference type="CDD" id="cd13544">
    <property type="entry name" value="PBP2_Fbp_like_1"/>
    <property type="match status" value="1"/>
</dbReference>
<evidence type="ECO:0000256" key="2">
    <source>
        <dbReference type="PIRSR" id="PIRSR002825-1"/>
    </source>
</evidence>
<organism evidence="5 6">
    <name type="scientific">Diplocloster agilis</name>
    <dbReference type="NCBI Taxonomy" id="2850323"/>
    <lineage>
        <taxon>Bacteria</taxon>
        <taxon>Bacillati</taxon>
        <taxon>Bacillota</taxon>
        <taxon>Clostridia</taxon>
        <taxon>Lachnospirales</taxon>
        <taxon>Lachnospiraceae</taxon>
        <taxon>Diplocloster</taxon>
    </lineage>
</organism>
<sequence>MKKLIVTACMLAMVMSTLTGCVKKTQESPSEPAAGTVQGDESAAQGEASTTQLPANETQSAAVNEKELNIYTALEDEQVTDYLTEFKEQNPDVTIHITRDSTGIITSKLLAEKDNPIADVVWGLSATSLLVLKQNDMLEGYAPEGVDRILPEFKDAAEVPDWVGIDAWETAWLVNKEVLKSKGIDTVPASYEDLLDPKYEGLIAMPNPASSGTGLLTVNGILQLMGEEKGWEYLDALDKNVAVYTHSGSQPAKEAASGEYGIGISFGYRCINSASEVGPEIAEAVFPSEGSGWDVEANALIKKADQKEISKTFLDWAISDNIMQKYAENYPIVAIGVGSGVPEGYAQNPVDQLIKPMDFENLAKNRETTLDEWTLRYDAKSAQKE</sequence>
<dbReference type="GO" id="GO:0030975">
    <property type="term" value="F:thiamine binding"/>
    <property type="evidence" value="ECO:0007669"/>
    <property type="project" value="TreeGrafter"/>
</dbReference>
<keyword evidence="6" id="KW-1185">Reference proteome</keyword>
<keyword evidence="1 4" id="KW-0732">Signal</keyword>
<dbReference type="AlphaFoldDB" id="A0A949K6P8"/>
<dbReference type="NCBIfam" id="TIGR03261">
    <property type="entry name" value="phnS2"/>
    <property type="match status" value="1"/>
</dbReference>